<feature type="transmembrane region" description="Helical" evidence="1">
    <location>
        <begin position="233"/>
        <end position="251"/>
    </location>
</feature>
<keyword evidence="4" id="KW-1185">Reference proteome</keyword>
<keyword evidence="1" id="KW-0472">Membrane</keyword>
<evidence type="ECO:0000256" key="1">
    <source>
        <dbReference type="SAM" id="Phobius"/>
    </source>
</evidence>
<keyword evidence="1" id="KW-1133">Transmembrane helix</keyword>
<dbReference type="GO" id="GO:0006508">
    <property type="term" value="P:proteolysis"/>
    <property type="evidence" value="ECO:0007669"/>
    <property type="project" value="UniProtKB-KW"/>
</dbReference>
<feature type="domain" description="CAAX prenyl protease 2/Lysostaphin resistance protein A-like" evidence="2">
    <location>
        <begin position="180"/>
        <end position="266"/>
    </location>
</feature>
<dbReference type="GO" id="GO:0004175">
    <property type="term" value="F:endopeptidase activity"/>
    <property type="evidence" value="ECO:0007669"/>
    <property type="project" value="UniProtKB-ARBA"/>
</dbReference>
<protein>
    <submittedName>
        <fullName evidence="3">CAAX prenyl protease-like protein</fullName>
    </submittedName>
</protein>
<dbReference type="InterPro" id="IPR052710">
    <property type="entry name" value="CAAX_protease"/>
</dbReference>
<dbReference type="AlphaFoldDB" id="A0A2A9HG16"/>
<organism evidence="3 4">
    <name type="scientific">Tepidiforma thermophila (strain KCTC 52669 / CGMCC 1.13589 / G233)</name>
    <dbReference type="NCBI Taxonomy" id="2761530"/>
    <lineage>
        <taxon>Bacteria</taxon>
        <taxon>Bacillati</taxon>
        <taxon>Chloroflexota</taxon>
        <taxon>Tepidiformia</taxon>
        <taxon>Tepidiformales</taxon>
        <taxon>Tepidiformaceae</taxon>
        <taxon>Tepidiforma</taxon>
    </lineage>
</organism>
<dbReference type="PANTHER" id="PTHR36435:SF1">
    <property type="entry name" value="CAAX AMINO TERMINAL PROTEASE FAMILY PROTEIN"/>
    <property type="match status" value="1"/>
</dbReference>
<dbReference type="GO" id="GO:0080120">
    <property type="term" value="P:CAAX-box protein maturation"/>
    <property type="evidence" value="ECO:0007669"/>
    <property type="project" value="UniProtKB-ARBA"/>
</dbReference>
<dbReference type="RefSeq" id="WP_098503494.1">
    <property type="nucleotide sequence ID" value="NZ_PDJQ01000001.1"/>
</dbReference>
<dbReference type="InterPro" id="IPR003675">
    <property type="entry name" value="Rce1/LyrA-like_dom"/>
</dbReference>
<comment type="caution">
    <text evidence="3">The sequence shown here is derived from an EMBL/GenBank/DDBJ whole genome shotgun (WGS) entry which is preliminary data.</text>
</comment>
<dbReference type="Proteomes" id="UP000223071">
    <property type="component" value="Unassembled WGS sequence"/>
</dbReference>
<accession>A0A2A9HG16</accession>
<keyword evidence="3" id="KW-0378">Hydrolase</keyword>
<evidence type="ECO:0000313" key="3">
    <source>
        <dbReference type="EMBL" id="PFG74081.1"/>
    </source>
</evidence>
<reference evidence="3 4" key="1">
    <citation type="submission" date="2017-09" db="EMBL/GenBank/DDBJ databases">
        <title>Sequencing the genomes of two abundant thermophiles in Great Basin hot springs: Thermocrinis jamiesonii and novel Chloroflexi Thermoflexus hugenholtzii.</title>
        <authorList>
            <person name="Hedlund B."/>
        </authorList>
    </citation>
    <scope>NUCLEOTIDE SEQUENCE [LARGE SCALE GENOMIC DNA]</scope>
    <source>
        <strain evidence="3 4">G233</strain>
    </source>
</reference>
<evidence type="ECO:0000313" key="4">
    <source>
        <dbReference type="Proteomes" id="UP000223071"/>
    </source>
</evidence>
<evidence type="ECO:0000259" key="2">
    <source>
        <dbReference type="Pfam" id="PF02517"/>
    </source>
</evidence>
<keyword evidence="3" id="KW-0645">Protease</keyword>
<dbReference type="Pfam" id="PF02517">
    <property type="entry name" value="Rce1-like"/>
    <property type="match status" value="1"/>
</dbReference>
<feature type="transmembrane region" description="Helical" evidence="1">
    <location>
        <begin position="257"/>
        <end position="274"/>
    </location>
</feature>
<name>A0A2A9HG16_TEPT2</name>
<sequence length="276" mass="29277">MTTNRLRPAPWNELSVLLGLWAAVAAYLLPLALIDPIARLLGAEASFRDAGDAFEKASRIAAYADLALARAVAGNPLPAPPRLLADPVAVRVAWAMALVSSALFLGALLLGARQHPRQLARTLGLDRFDAGRLWLPALCVAISYPLTGVYAAAVEALGIGPLVPVPSPATVEPVLRDPAALALYGLATVIAAPLSEEAVYRGLAFTGTLRWGFWPAAAFSAALFALSHRDPATLLPFFAIGLVLAWLYWRAGSLWDAVAFHVLFNGLSFILLLARS</sequence>
<feature type="transmembrane region" description="Helical" evidence="1">
    <location>
        <begin position="92"/>
        <end position="112"/>
    </location>
</feature>
<dbReference type="EMBL" id="PDJQ01000001">
    <property type="protein sequence ID" value="PFG74081.1"/>
    <property type="molecule type" value="Genomic_DNA"/>
</dbReference>
<feature type="transmembrane region" description="Helical" evidence="1">
    <location>
        <begin position="209"/>
        <end position="226"/>
    </location>
</feature>
<feature type="transmembrane region" description="Helical" evidence="1">
    <location>
        <begin position="133"/>
        <end position="153"/>
    </location>
</feature>
<keyword evidence="1" id="KW-0812">Transmembrane</keyword>
<dbReference type="PANTHER" id="PTHR36435">
    <property type="entry name" value="SLR1288 PROTEIN"/>
    <property type="match status" value="1"/>
</dbReference>
<gene>
    <name evidence="3" type="ORF">A9A59_1289</name>
</gene>
<proteinExistence type="predicted"/>